<dbReference type="InterPro" id="IPR036770">
    <property type="entry name" value="Ankyrin_rpt-contain_sf"/>
</dbReference>
<keyword evidence="5" id="KW-1185">Reference proteome</keyword>
<feature type="coiled-coil region" evidence="3">
    <location>
        <begin position="286"/>
        <end position="398"/>
    </location>
</feature>
<name>A0AAD3DBF4_9STRA</name>
<accession>A0AAD3DBF4</accession>
<proteinExistence type="predicted"/>
<gene>
    <name evidence="4" type="ORF">CTEN210_17383</name>
</gene>
<keyword evidence="1" id="KW-0677">Repeat</keyword>
<dbReference type="PANTHER" id="PTHR24153">
    <property type="entry name" value="ESPIN"/>
    <property type="match status" value="1"/>
</dbReference>
<dbReference type="GO" id="GO:0051015">
    <property type="term" value="F:actin filament binding"/>
    <property type="evidence" value="ECO:0007669"/>
    <property type="project" value="TreeGrafter"/>
</dbReference>
<keyword evidence="2" id="KW-0040">ANK repeat</keyword>
<keyword evidence="3" id="KW-0175">Coiled coil</keyword>
<dbReference type="EMBL" id="BLLK01000069">
    <property type="protein sequence ID" value="GFH60907.1"/>
    <property type="molecule type" value="Genomic_DNA"/>
</dbReference>
<evidence type="ECO:0000256" key="2">
    <source>
        <dbReference type="ARBA" id="ARBA00023043"/>
    </source>
</evidence>
<evidence type="ECO:0000313" key="5">
    <source>
        <dbReference type="Proteomes" id="UP001054902"/>
    </source>
</evidence>
<dbReference type="GO" id="GO:0051017">
    <property type="term" value="P:actin filament bundle assembly"/>
    <property type="evidence" value="ECO:0007669"/>
    <property type="project" value="TreeGrafter"/>
</dbReference>
<dbReference type="AlphaFoldDB" id="A0AAD3DBF4"/>
<evidence type="ECO:0000256" key="1">
    <source>
        <dbReference type="ARBA" id="ARBA00022737"/>
    </source>
</evidence>
<dbReference type="Proteomes" id="UP001054902">
    <property type="component" value="Unassembled WGS sequence"/>
</dbReference>
<dbReference type="InterPro" id="IPR052420">
    <property type="entry name" value="Espin/Espin-like"/>
</dbReference>
<comment type="caution">
    <text evidence="4">The sequence shown here is derived from an EMBL/GenBank/DDBJ whole genome shotgun (WGS) entry which is preliminary data.</text>
</comment>
<dbReference type="GO" id="GO:0005737">
    <property type="term" value="C:cytoplasm"/>
    <property type="evidence" value="ECO:0007669"/>
    <property type="project" value="TreeGrafter"/>
</dbReference>
<organism evidence="4 5">
    <name type="scientific">Chaetoceros tenuissimus</name>
    <dbReference type="NCBI Taxonomy" id="426638"/>
    <lineage>
        <taxon>Eukaryota</taxon>
        <taxon>Sar</taxon>
        <taxon>Stramenopiles</taxon>
        <taxon>Ochrophyta</taxon>
        <taxon>Bacillariophyta</taxon>
        <taxon>Coscinodiscophyceae</taxon>
        <taxon>Chaetocerotophycidae</taxon>
        <taxon>Chaetocerotales</taxon>
        <taxon>Chaetocerotaceae</taxon>
        <taxon>Chaetoceros</taxon>
    </lineage>
</organism>
<dbReference type="SUPFAM" id="SSF48403">
    <property type="entry name" value="Ankyrin repeat"/>
    <property type="match status" value="1"/>
</dbReference>
<evidence type="ECO:0000313" key="4">
    <source>
        <dbReference type="EMBL" id="GFH60907.1"/>
    </source>
</evidence>
<dbReference type="PANTHER" id="PTHR24153:SF8">
    <property type="entry name" value="FORKED, ISOFORM F"/>
    <property type="match status" value="1"/>
</dbReference>
<dbReference type="Gene3D" id="1.25.40.20">
    <property type="entry name" value="Ankyrin repeat-containing domain"/>
    <property type="match status" value="1"/>
</dbReference>
<sequence length="499" mass="56814">MEEFEVDFDHNVTALYKFISENQWDAAIKAAKEFPEQARTWVVRYHPETNEVMWRFLPIHSASAKQPPESVINALINAYRRGAQSCDDQGMLPIHYACGNQASIEVIRLLLLANPDGASLRDPNGMLPLHFMAQWGPSDLRALDVVLFANRGAIEIKDNDGFTPLEHAMNGEYDGSESVAHALENYMNEASQQDSRNGHGMVSLPGANDAVTRLQQAAAAQEKARKEYIMQQSASTRDERDDNISMPIVNNTFSYQFENNQQAGVPTSVGKFDTFDDTHFMSTQTNEDAKKIVDELKREVDKLRSEAEAAEQEAEKNVDEERRKMQKAVDDMKTHLATCESETKASLHELTEKEQMAKIVDSRLEDKENELKNAMNRNDSLRKELEAVKREIAGYKSKTSKLDNHLSTLSRTMTGMMKDQEQIMKASMKHEQYMKKIALERQQKMQDLIDQEVNFARNSLEKQKNNELGSEEMINEALEKQKRLMDAVQSVLSERRVVS</sequence>
<evidence type="ECO:0000256" key="3">
    <source>
        <dbReference type="SAM" id="Coils"/>
    </source>
</evidence>
<protein>
    <submittedName>
        <fullName evidence="4">Uncharacterized protein</fullName>
    </submittedName>
</protein>
<reference evidence="4 5" key="1">
    <citation type="journal article" date="2021" name="Sci. Rep.">
        <title>The genome of the diatom Chaetoceros tenuissimus carries an ancient integrated fragment of an extant virus.</title>
        <authorList>
            <person name="Hongo Y."/>
            <person name="Kimura K."/>
            <person name="Takaki Y."/>
            <person name="Yoshida Y."/>
            <person name="Baba S."/>
            <person name="Kobayashi G."/>
            <person name="Nagasaki K."/>
            <person name="Hano T."/>
            <person name="Tomaru Y."/>
        </authorList>
    </citation>
    <scope>NUCLEOTIDE SEQUENCE [LARGE SCALE GENOMIC DNA]</scope>
    <source>
        <strain evidence="4 5">NIES-3715</strain>
    </source>
</reference>